<keyword evidence="5" id="KW-1185">Reference proteome</keyword>
<sequence length="864" mass="94309">MKTKLLLALLFISSIFYAQFPTNDLVGKYSFDNGALTDGANSNNFTQTGTLLTAQDDRFTAVNTNAIRLNGDYLTRSDVNFTGNTGSISFWVKTTTNNSNVETIYDDAHNRNSVADNTTWSGYYLFLQNGKVGFVIQQLFTASNIGRVGIKKTGATNVSDGKWHHITFSITQAITGTGQYRAGREIRNYLTTANLYIDDIFVDQAIINKSSEFGFNPNGNINSTGNITIANNRSNSLPTANKYKDQIDDLFIYNRALTRAEIAQIRKDGNYCVAPPNTIIGLSNTNNTSATITLSGSGNYDLAYYKQSESISNATIINNVSTNPINITGLEISTPYVVKIREHCNNVSDWSNDFVFTTSRPSGIIFVDATATGSNNGTSWQNAFTSLQDALSVVQTFNEKEVWIAKGTYKPDATNRSATFSIGRENVKVYGGFAGTEAQVSERIFGTNETILSGDLQNNDVNLTDFASNYANTTRNSDNSYHVFRVFTGGDNLLLDGITFSDAHNNKNTTERGGAIVKDKRVSKLTLKNCIIKNNVSRNDNAGLIAEFELNNTSGTRGGLIIENCKFINNMSRWASGIYSFVRANSNVDITVANSLFDNNLAADLSSTLTGISGSASWFRVVANGSDVKLNLVNNTYVNHKDFGTGQSLNNFTRAVVGISKTTNISSTFNATVSNCIFWNNKVSSNGSKSRSITDLYLSPINSLTVTNSLDELNFNDDSISSTSNNISTNPSFNADYSLKGNSPAIDTGDNSKVFGTTDLLGNQRIFNTTVDMGAYEFGSSSPLSVNNFLNDDKISIYPNPVSSIVNIKINAEVKKAIIYNLQGQKIIESISDKIDISNFAKGVYMLKVISEKNGISTKKFIKN</sequence>
<organism evidence="4 5">
    <name type="scientific">Polaribacter cellanae</name>
    <dbReference type="NCBI Taxonomy" id="2818493"/>
    <lineage>
        <taxon>Bacteria</taxon>
        <taxon>Pseudomonadati</taxon>
        <taxon>Bacteroidota</taxon>
        <taxon>Flavobacteriia</taxon>
        <taxon>Flavobacteriales</taxon>
        <taxon>Flavobacteriaceae</taxon>
    </lineage>
</organism>
<dbReference type="Proteomes" id="UP000663920">
    <property type="component" value="Chromosome"/>
</dbReference>
<proteinExistence type="predicted"/>
<dbReference type="RefSeq" id="WP_208077009.1">
    <property type="nucleotide sequence ID" value="NZ_CP071869.1"/>
</dbReference>
<dbReference type="InterPro" id="IPR026444">
    <property type="entry name" value="Secre_tail"/>
</dbReference>
<dbReference type="InterPro" id="IPR013320">
    <property type="entry name" value="ConA-like_dom_sf"/>
</dbReference>
<evidence type="ECO:0000313" key="5">
    <source>
        <dbReference type="Proteomes" id="UP000663920"/>
    </source>
</evidence>
<evidence type="ECO:0000256" key="2">
    <source>
        <dbReference type="SAM" id="SignalP"/>
    </source>
</evidence>
<dbReference type="PROSITE" id="PS50853">
    <property type="entry name" value="FN3"/>
    <property type="match status" value="1"/>
</dbReference>
<dbReference type="SUPFAM" id="SSF51126">
    <property type="entry name" value="Pectin lyase-like"/>
    <property type="match status" value="1"/>
</dbReference>
<dbReference type="EMBL" id="CP071869">
    <property type="protein sequence ID" value="QTE21451.1"/>
    <property type="molecule type" value="Genomic_DNA"/>
</dbReference>
<dbReference type="InterPro" id="IPR059226">
    <property type="entry name" value="Choice_anch_Q_dom"/>
</dbReference>
<dbReference type="Gene3D" id="2.60.120.200">
    <property type="match status" value="1"/>
</dbReference>
<dbReference type="InterPro" id="IPR013783">
    <property type="entry name" value="Ig-like_fold"/>
</dbReference>
<dbReference type="InterPro" id="IPR003961">
    <property type="entry name" value="FN3_dom"/>
</dbReference>
<dbReference type="AlphaFoldDB" id="A0A975H5I6"/>
<dbReference type="InterPro" id="IPR011050">
    <property type="entry name" value="Pectin_lyase_fold/virulence"/>
</dbReference>
<dbReference type="Pfam" id="PF13385">
    <property type="entry name" value="Laminin_G_3"/>
    <property type="match status" value="1"/>
</dbReference>
<feature type="signal peptide" evidence="2">
    <location>
        <begin position="1"/>
        <end position="18"/>
    </location>
</feature>
<dbReference type="GO" id="GO:0004553">
    <property type="term" value="F:hydrolase activity, hydrolyzing O-glycosyl compounds"/>
    <property type="evidence" value="ECO:0007669"/>
    <property type="project" value="UniProtKB-ARBA"/>
</dbReference>
<dbReference type="SUPFAM" id="SSF49265">
    <property type="entry name" value="Fibronectin type III"/>
    <property type="match status" value="1"/>
</dbReference>
<gene>
    <name evidence="4" type="ORF">J3359_11520</name>
</gene>
<dbReference type="InterPro" id="IPR036116">
    <property type="entry name" value="FN3_sf"/>
</dbReference>
<feature type="domain" description="Fibronectin type-III" evidence="3">
    <location>
        <begin position="275"/>
        <end position="361"/>
    </location>
</feature>
<evidence type="ECO:0000259" key="3">
    <source>
        <dbReference type="PROSITE" id="PS50853"/>
    </source>
</evidence>
<protein>
    <submittedName>
        <fullName evidence="4">T9SS type A sorting domain-containing protein</fullName>
    </submittedName>
</protein>
<keyword evidence="1 2" id="KW-0732">Signal</keyword>
<dbReference type="Pfam" id="PF18962">
    <property type="entry name" value="Por_Secre_tail"/>
    <property type="match status" value="1"/>
</dbReference>
<reference evidence="4 5" key="1">
    <citation type="submission" date="2021-03" db="EMBL/GenBank/DDBJ databases">
        <title>Complete genome of Polaribacter_sp.SM13.</title>
        <authorList>
            <person name="Jeong S.W."/>
            <person name="Bae J.W."/>
        </authorList>
    </citation>
    <scope>NUCLEOTIDE SEQUENCE [LARGE SCALE GENOMIC DNA]</scope>
    <source>
        <strain evidence="4 5">SM13</strain>
    </source>
</reference>
<dbReference type="KEGG" id="pcea:J3359_11520"/>
<dbReference type="NCBIfam" id="TIGR04183">
    <property type="entry name" value="Por_Secre_tail"/>
    <property type="match status" value="1"/>
</dbReference>
<feature type="chain" id="PRO_5036949000" evidence="2">
    <location>
        <begin position="19"/>
        <end position="864"/>
    </location>
</feature>
<accession>A0A975H5I6</accession>
<evidence type="ECO:0000313" key="4">
    <source>
        <dbReference type="EMBL" id="QTE21451.1"/>
    </source>
</evidence>
<dbReference type="Gene3D" id="2.60.40.10">
    <property type="entry name" value="Immunoglobulins"/>
    <property type="match status" value="1"/>
</dbReference>
<evidence type="ECO:0000256" key="1">
    <source>
        <dbReference type="ARBA" id="ARBA00022729"/>
    </source>
</evidence>
<dbReference type="NCBIfam" id="NF041518">
    <property type="entry name" value="choice_anch_Q"/>
    <property type="match status" value="1"/>
</dbReference>
<name>A0A975H5I6_9FLAO</name>
<dbReference type="GO" id="GO:0005975">
    <property type="term" value="P:carbohydrate metabolic process"/>
    <property type="evidence" value="ECO:0007669"/>
    <property type="project" value="UniProtKB-ARBA"/>
</dbReference>
<dbReference type="SUPFAM" id="SSF49899">
    <property type="entry name" value="Concanavalin A-like lectins/glucanases"/>
    <property type="match status" value="1"/>
</dbReference>